<dbReference type="InterPro" id="IPR051410">
    <property type="entry name" value="Ferric/Cupric_Reductase"/>
</dbReference>
<comment type="catalytic activity">
    <reaction evidence="12">
        <text>2 a Fe(II)-siderophore + NADP(+) + H(+) = 2 a Fe(III)-siderophore + NADPH</text>
        <dbReference type="Rhea" id="RHEA:28795"/>
        <dbReference type="Rhea" id="RHEA-COMP:11342"/>
        <dbReference type="Rhea" id="RHEA-COMP:11344"/>
        <dbReference type="ChEBI" id="CHEBI:15378"/>
        <dbReference type="ChEBI" id="CHEBI:29033"/>
        <dbReference type="ChEBI" id="CHEBI:29034"/>
        <dbReference type="ChEBI" id="CHEBI:57783"/>
        <dbReference type="ChEBI" id="CHEBI:58349"/>
        <dbReference type="EC" id="1.16.1.9"/>
    </reaction>
</comment>
<evidence type="ECO:0000256" key="10">
    <source>
        <dbReference type="ARBA" id="ARBA00023065"/>
    </source>
</evidence>
<keyword evidence="8 13" id="KW-1133">Transmembrane helix</keyword>
<evidence type="ECO:0000256" key="5">
    <source>
        <dbReference type="ARBA" id="ARBA00022475"/>
    </source>
</evidence>
<dbReference type="PROSITE" id="PS51384">
    <property type="entry name" value="FAD_FR"/>
    <property type="match status" value="1"/>
</dbReference>
<evidence type="ECO:0000313" key="15">
    <source>
        <dbReference type="EMBL" id="KAJ9621800.1"/>
    </source>
</evidence>
<evidence type="ECO:0000256" key="4">
    <source>
        <dbReference type="ARBA" id="ARBA00022448"/>
    </source>
</evidence>
<comment type="similarity">
    <text evidence="2">Belongs to the ferric reductase (FRE) family.</text>
</comment>
<dbReference type="GO" id="GO:0005886">
    <property type="term" value="C:plasma membrane"/>
    <property type="evidence" value="ECO:0007669"/>
    <property type="project" value="UniProtKB-SubCell"/>
</dbReference>
<dbReference type="EMBL" id="JAPDRN010000112">
    <property type="protein sequence ID" value="KAJ9621800.1"/>
    <property type="molecule type" value="Genomic_DNA"/>
</dbReference>
<feature type="transmembrane region" description="Helical" evidence="13">
    <location>
        <begin position="126"/>
        <end position="147"/>
    </location>
</feature>
<feature type="transmembrane region" description="Helical" evidence="13">
    <location>
        <begin position="159"/>
        <end position="180"/>
    </location>
</feature>
<dbReference type="CDD" id="cd06186">
    <property type="entry name" value="NOX_Duox_like_FAD_NADP"/>
    <property type="match status" value="1"/>
</dbReference>
<evidence type="ECO:0000256" key="12">
    <source>
        <dbReference type="ARBA" id="ARBA00048483"/>
    </source>
</evidence>
<dbReference type="InterPro" id="IPR039261">
    <property type="entry name" value="FNR_nucleotide-bd"/>
</dbReference>
<dbReference type="InterPro" id="IPR013121">
    <property type="entry name" value="Fe_red_NAD-bd_6"/>
</dbReference>
<evidence type="ECO:0000256" key="1">
    <source>
        <dbReference type="ARBA" id="ARBA00004651"/>
    </source>
</evidence>
<evidence type="ECO:0000256" key="11">
    <source>
        <dbReference type="ARBA" id="ARBA00023136"/>
    </source>
</evidence>
<dbReference type="Pfam" id="PF01794">
    <property type="entry name" value="Ferric_reduct"/>
    <property type="match status" value="1"/>
</dbReference>
<keyword evidence="7" id="KW-0249">Electron transport</keyword>
<keyword evidence="9" id="KW-0560">Oxidoreductase</keyword>
<evidence type="ECO:0000256" key="7">
    <source>
        <dbReference type="ARBA" id="ARBA00022982"/>
    </source>
</evidence>
<dbReference type="GO" id="GO:0052851">
    <property type="term" value="F:ferric-chelate reductase (NADPH) activity"/>
    <property type="evidence" value="ECO:0007669"/>
    <property type="project" value="UniProtKB-EC"/>
</dbReference>
<name>A0AA38XTR6_9EURO</name>
<dbReference type="EC" id="1.16.1.9" evidence="3"/>
<feature type="transmembrane region" description="Helical" evidence="13">
    <location>
        <begin position="95"/>
        <end position="114"/>
    </location>
</feature>
<feature type="transmembrane region" description="Helical" evidence="13">
    <location>
        <begin position="187"/>
        <end position="207"/>
    </location>
</feature>
<keyword evidence="6 13" id="KW-0812">Transmembrane</keyword>
<evidence type="ECO:0000256" key="8">
    <source>
        <dbReference type="ARBA" id="ARBA00022989"/>
    </source>
</evidence>
<evidence type="ECO:0000256" key="2">
    <source>
        <dbReference type="ARBA" id="ARBA00006278"/>
    </source>
</evidence>
<comment type="subcellular location">
    <subcellularLocation>
        <location evidence="1">Cell membrane</location>
        <topology evidence="1">Multi-pass membrane protein</topology>
    </subcellularLocation>
</comment>
<dbReference type="Gene3D" id="3.40.50.80">
    <property type="entry name" value="Nucleotide-binding domain of ferredoxin-NADP reductase (FNR) module"/>
    <property type="match status" value="1"/>
</dbReference>
<feature type="domain" description="FAD-binding FR-type" evidence="14">
    <location>
        <begin position="242"/>
        <end position="346"/>
    </location>
</feature>
<evidence type="ECO:0000256" key="6">
    <source>
        <dbReference type="ARBA" id="ARBA00022692"/>
    </source>
</evidence>
<keyword evidence="5" id="KW-1003">Cell membrane</keyword>
<dbReference type="SUPFAM" id="SSF63380">
    <property type="entry name" value="Riboflavin synthase domain-like"/>
    <property type="match status" value="1"/>
</dbReference>
<evidence type="ECO:0000259" key="14">
    <source>
        <dbReference type="PROSITE" id="PS51384"/>
    </source>
</evidence>
<feature type="transmembrane region" description="Helical" evidence="13">
    <location>
        <begin position="65"/>
        <end position="83"/>
    </location>
</feature>
<dbReference type="SUPFAM" id="SSF52343">
    <property type="entry name" value="Ferredoxin reductase-like, C-terminal NADP-linked domain"/>
    <property type="match status" value="1"/>
</dbReference>
<organism evidence="15 16">
    <name type="scientific">Knufia peltigerae</name>
    <dbReference type="NCBI Taxonomy" id="1002370"/>
    <lineage>
        <taxon>Eukaryota</taxon>
        <taxon>Fungi</taxon>
        <taxon>Dikarya</taxon>
        <taxon>Ascomycota</taxon>
        <taxon>Pezizomycotina</taxon>
        <taxon>Eurotiomycetes</taxon>
        <taxon>Chaetothyriomycetidae</taxon>
        <taxon>Chaetothyriales</taxon>
        <taxon>Trichomeriaceae</taxon>
        <taxon>Knufia</taxon>
    </lineage>
</organism>
<dbReference type="Proteomes" id="UP001172681">
    <property type="component" value="Unassembled WGS sequence"/>
</dbReference>
<dbReference type="InterPro" id="IPR013130">
    <property type="entry name" value="Fe3_Rdtase_TM_dom"/>
</dbReference>
<evidence type="ECO:0000256" key="13">
    <source>
        <dbReference type="SAM" id="Phobius"/>
    </source>
</evidence>
<reference evidence="15" key="1">
    <citation type="submission" date="2022-10" db="EMBL/GenBank/DDBJ databases">
        <title>Culturing micro-colonial fungi from biological soil crusts in the Mojave desert and describing Neophaeococcomyces mojavensis, and introducing the new genera and species Taxawa tesnikishii.</title>
        <authorList>
            <person name="Kurbessoian T."/>
            <person name="Stajich J.E."/>
        </authorList>
    </citation>
    <scope>NUCLEOTIDE SEQUENCE</scope>
    <source>
        <strain evidence="15">TK_35</strain>
    </source>
</reference>
<proteinExistence type="inferred from homology"/>
<dbReference type="InterPro" id="IPR013112">
    <property type="entry name" value="FAD-bd_8"/>
</dbReference>
<keyword evidence="4" id="KW-0813">Transport</keyword>
<dbReference type="GO" id="GO:0015677">
    <property type="term" value="P:copper ion import"/>
    <property type="evidence" value="ECO:0007669"/>
    <property type="project" value="TreeGrafter"/>
</dbReference>
<protein>
    <recommendedName>
        <fullName evidence="3">ferric-chelate reductase (NADPH)</fullName>
        <ecNumber evidence="3">1.16.1.9</ecNumber>
    </recommendedName>
</protein>
<gene>
    <name evidence="15" type="ORF">H2204_011716</name>
</gene>
<keyword evidence="16" id="KW-1185">Reference proteome</keyword>
<keyword evidence="10" id="KW-0406">Ion transport</keyword>
<dbReference type="GO" id="GO:0006826">
    <property type="term" value="P:iron ion transport"/>
    <property type="evidence" value="ECO:0007669"/>
    <property type="project" value="UniProtKB-ARBA"/>
</dbReference>
<dbReference type="InterPro" id="IPR017938">
    <property type="entry name" value="Riboflavin_synthase-like_b-brl"/>
</dbReference>
<dbReference type="Pfam" id="PF08030">
    <property type="entry name" value="NAD_binding_6"/>
    <property type="match status" value="1"/>
</dbReference>
<comment type="caution">
    <text evidence="15">The sequence shown here is derived from an EMBL/GenBank/DDBJ whole genome shotgun (WGS) entry which is preliminary data.</text>
</comment>
<dbReference type="GO" id="GO:0006879">
    <property type="term" value="P:intracellular iron ion homeostasis"/>
    <property type="evidence" value="ECO:0007669"/>
    <property type="project" value="TreeGrafter"/>
</dbReference>
<evidence type="ECO:0000256" key="9">
    <source>
        <dbReference type="ARBA" id="ARBA00023002"/>
    </source>
</evidence>
<keyword evidence="11 13" id="KW-0472">Membrane</keyword>
<dbReference type="InterPro" id="IPR017927">
    <property type="entry name" value="FAD-bd_FR_type"/>
</dbReference>
<evidence type="ECO:0000256" key="3">
    <source>
        <dbReference type="ARBA" id="ARBA00012668"/>
    </source>
</evidence>
<feature type="transmembrane region" description="Helical" evidence="13">
    <location>
        <begin position="6"/>
        <end position="28"/>
    </location>
</feature>
<dbReference type="PANTHER" id="PTHR32361">
    <property type="entry name" value="FERRIC/CUPRIC REDUCTASE TRANSMEMBRANE COMPONENT"/>
    <property type="match status" value="1"/>
</dbReference>
<dbReference type="AlphaFoldDB" id="A0AA38XTR6"/>
<feature type="transmembrane region" description="Helical" evidence="13">
    <location>
        <begin position="219"/>
        <end position="241"/>
    </location>
</feature>
<dbReference type="PANTHER" id="PTHR32361:SF26">
    <property type="entry name" value="FAD-BINDING 8 DOMAIN-CONTAINING PROTEIN-RELATED"/>
    <property type="match status" value="1"/>
</dbReference>
<dbReference type="Pfam" id="PF08022">
    <property type="entry name" value="FAD_binding_8"/>
    <property type="match status" value="1"/>
</dbReference>
<sequence>MDYIFWYGVAVSGCFAVMLLAGLQALFLRSCTGRFIGSVTDFTLRQLVYPHLYPRLRWLGPITRLKALILAIYCGSTVFSNAYSITNADQASIRAGWLSVINTIPLFLSGRAAIASKLFGISLDGVLVTHATTGLMVAGQALAHIILEVTKAQVDLRNRIQLYGITVSIAIAAILVTLWLRRPFFELFRPTHAILAWFAVISLWLHIHAGKAGQGLTKQYLGLTLILYGAMILTQLCLVVFQNMIKQRKGAQAYISIRGTDGVVLTMNLEKPLNARPGQFIYVWMGISPFETHPFMVISEDDNDLKVLIQSQTGFSRKLRLIAEAGDTDRGHLTWIDGPYGNPPAFGDYESVFLVANGIGVAAHLSVLRSLLVGYHKRTVKTKRIIFYWHTETSANRTWVKDWFDELIQLDVDNILKIRMYQPDSAREDAELEAWGQTDRVKRHFDVSKFIADLTSSIGTSVGDTIVSGKLCTVTRA</sequence>
<accession>A0AA38XTR6</accession>
<evidence type="ECO:0000313" key="16">
    <source>
        <dbReference type="Proteomes" id="UP001172681"/>
    </source>
</evidence>